<evidence type="ECO:0000313" key="2">
    <source>
        <dbReference type="EMBL" id="KAH1177475.1"/>
    </source>
</evidence>
<gene>
    <name evidence="2" type="ORF">KIL84_011177</name>
</gene>
<feature type="region of interest" description="Disordered" evidence="1">
    <location>
        <begin position="85"/>
        <end position="104"/>
    </location>
</feature>
<sequence>MWIWDTKKPISYFHSPLLTIYYAEIEQKIPPNFEHRFQRNGSQPSRVLKKIQNLPLWSGRGRGWLRERPCLAAYRSAPTSRELVSAARGQESGSLGRFVRGSRA</sequence>
<protein>
    <submittedName>
        <fullName evidence="2">Uncharacterized protein</fullName>
    </submittedName>
</protein>
<name>A0A9D3XE24_9SAUR</name>
<dbReference type="EMBL" id="JAHDVG010000474">
    <property type="protein sequence ID" value="KAH1177475.1"/>
    <property type="molecule type" value="Genomic_DNA"/>
</dbReference>
<dbReference type="AlphaFoldDB" id="A0A9D3XE24"/>
<accession>A0A9D3XE24</accession>
<proteinExistence type="predicted"/>
<evidence type="ECO:0000256" key="1">
    <source>
        <dbReference type="SAM" id="MobiDB-lite"/>
    </source>
</evidence>
<keyword evidence="3" id="KW-1185">Reference proteome</keyword>
<comment type="caution">
    <text evidence="2">The sequence shown here is derived from an EMBL/GenBank/DDBJ whole genome shotgun (WGS) entry which is preliminary data.</text>
</comment>
<evidence type="ECO:0000313" key="3">
    <source>
        <dbReference type="Proteomes" id="UP000827986"/>
    </source>
</evidence>
<dbReference type="Proteomes" id="UP000827986">
    <property type="component" value="Unassembled WGS sequence"/>
</dbReference>
<organism evidence="2 3">
    <name type="scientific">Mauremys mutica</name>
    <name type="common">yellowpond turtle</name>
    <dbReference type="NCBI Taxonomy" id="74926"/>
    <lineage>
        <taxon>Eukaryota</taxon>
        <taxon>Metazoa</taxon>
        <taxon>Chordata</taxon>
        <taxon>Craniata</taxon>
        <taxon>Vertebrata</taxon>
        <taxon>Euteleostomi</taxon>
        <taxon>Archelosauria</taxon>
        <taxon>Testudinata</taxon>
        <taxon>Testudines</taxon>
        <taxon>Cryptodira</taxon>
        <taxon>Durocryptodira</taxon>
        <taxon>Testudinoidea</taxon>
        <taxon>Geoemydidae</taxon>
        <taxon>Geoemydinae</taxon>
        <taxon>Mauremys</taxon>
    </lineage>
</organism>
<reference evidence="2" key="1">
    <citation type="submission" date="2021-09" db="EMBL/GenBank/DDBJ databases">
        <title>The genome of Mauremys mutica provides insights into the evolution of semi-aquatic lifestyle.</title>
        <authorList>
            <person name="Gong S."/>
            <person name="Gao Y."/>
        </authorList>
    </citation>
    <scope>NUCLEOTIDE SEQUENCE</scope>
    <source>
        <strain evidence="2">MM-2020</strain>
        <tissue evidence="2">Muscle</tissue>
    </source>
</reference>